<gene>
    <name evidence="1" type="ORF">D515_00112</name>
</gene>
<evidence type="ECO:0000313" key="2">
    <source>
        <dbReference type="Proteomes" id="UP000011223"/>
    </source>
</evidence>
<dbReference type="EMBL" id="ANFM02000001">
    <property type="protein sequence ID" value="EOD81954.1"/>
    <property type="molecule type" value="Genomic_DNA"/>
</dbReference>
<evidence type="ECO:0000313" key="1">
    <source>
        <dbReference type="EMBL" id="EOD81954.1"/>
    </source>
</evidence>
<sequence length="47" mass="5398">MHFLAVSGLTDVISLFFEVRAHHGASHCFIIYDQDVMRHIYPVHISS</sequence>
<reference evidence="1 2" key="1">
    <citation type="journal article" date="2014" name="PLoS ONE">
        <title>Grimontia indica AK16(T), sp. nov., Isolated from a Seawater Sample Reports the Presence of Pathogenic Genes Similar to Vibrio Genus.</title>
        <authorList>
            <person name="Singh A."/>
            <person name="Vaidya B."/>
            <person name="Khatri I."/>
            <person name="Srinivas T.N."/>
            <person name="Subramanian S."/>
            <person name="Korpole S."/>
            <person name="Pinnaka A.K."/>
        </authorList>
    </citation>
    <scope>NUCLEOTIDE SEQUENCE [LARGE SCALE GENOMIC DNA]</scope>
    <source>
        <strain evidence="1 2">AK16</strain>
    </source>
</reference>
<proteinExistence type="predicted"/>
<organism evidence="1 2">
    <name type="scientific">Grimontia indica</name>
    <dbReference type="NCBI Taxonomy" id="1056512"/>
    <lineage>
        <taxon>Bacteria</taxon>
        <taxon>Pseudomonadati</taxon>
        <taxon>Pseudomonadota</taxon>
        <taxon>Gammaproteobacteria</taxon>
        <taxon>Vibrionales</taxon>
        <taxon>Vibrionaceae</taxon>
        <taxon>Grimontia</taxon>
    </lineage>
</organism>
<dbReference type="Proteomes" id="UP000011223">
    <property type="component" value="Unassembled WGS sequence"/>
</dbReference>
<keyword evidence="2" id="KW-1185">Reference proteome</keyword>
<dbReference type="AlphaFoldDB" id="R1H0U4"/>
<protein>
    <submittedName>
        <fullName evidence="1">Uncharacterized protein</fullName>
    </submittedName>
</protein>
<name>R1H0U4_9GAMM</name>
<accession>R1H0U4</accession>
<comment type="caution">
    <text evidence="1">The sequence shown here is derived from an EMBL/GenBank/DDBJ whole genome shotgun (WGS) entry which is preliminary data.</text>
</comment>